<keyword evidence="2" id="KW-0444">Lipid biosynthesis</keyword>
<dbReference type="EMBL" id="BGPR01114564">
    <property type="protein sequence ID" value="GBN01352.1"/>
    <property type="molecule type" value="Genomic_DNA"/>
</dbReference>
<evidence type="ECO:0000256" key="4">
    <source>
        <dbReference type="ARBA" id="ARBA00022857"/>
    </source>
</evidence>
<keyword evidence="1" id="KW-0596">Phosphopantetheine</keyword>
<dbReference type="PANTHER" id="PTHR43775:SF7">
    <property type="entry name" value="FATTY ACID SYNTHASE"/>
    <property type="match status" value="1"/>
</dbReference>
<sequence length="186" mass="21634">MSSVFFNDAVKTIPPDSIIIEIGPHFLLQTLLRRTVGPKALYFGLMKRNEENNIQFFMDTLGKLYVEGVNPKIERLYPPVKFPVPRGTPMISDLIRWNHSESYFVPKYSPKSRVFSREFNFLGNDGYILDHKINRKPLFPATGFIYLAWEALASKKEKPVEELPVVIERFKIHKPVVIGHECRHYI</sequence>
<dbReference type="GO" id="GO:0004312">
    <property type="term" value="F:fatty acid synthase activity"/>
    <property type="evidence" value="ECO:0007669"/>
    <property type="project" value="TreeGrafter"/>
</dbReference>
<feature type="domain" description="Polyketide synthase dehydratase" evidence="9">
    <location>
        <begin position="111"/>
        <end position="180"/>
    </location>
</feature>
<evidence type="ECO:0000256" key="1">
    <source>
        <dbReference type="ARBA" id="ARBA00022450"/>
    </source>
</evidence>
<gene>
    <name evidence="11" type="primary">Fasn_3</name>
    <name evidence="10" type="synonym">Fasn_26</name>
    <name evidence="11" type="ORF">AVEN_132185_1</name>
    <name evidence="10" type="ORF">AVEN_67655_1</name>
</gene>
<evidence type="ECO:0000256" key="3">
    <source>
        <dbReference type="ARBA" id="ARBA00022832"/>
    </source>
</evidence>
<evidence type="ECO:0000256" key="6">
    <source>
        <dbReference type="ARBA" id="ARBA00023098"/>
    </source>
</evidence>
<keyword evidence="6" id="KW-0443">Lipid metabolism</keyword>
<dbReference type="OrthoDB" id="329835at2759"/>
<dbReference type="AlphaFoldDB" id="A0A4Y2KIZ0"/>
<protein>
    <submittedName>
        <fullName evidence="11">Fatty acid synthase</fullName>
    </submittedName>
</protein>
<keyword evidence="4" id="KW-0521">NADP</keyword>
<keyword evidence="5" id="KW-0560">Oxidoreductase</keyword>
<evidence type="ECO:0000256" key="2">
    <source>
        <dbReference type="ARBA" id="ARBA00022516"/>
    </source>
</evidence>
<dbReference type="InterPro" id="IPR042104">
    <property type="entry name" value="PKS_dehydratase_sf"/>
</dbReference>
<evidence type="ECO:0000313" key="12">
    <source>
        <dbReference type="Proteomes" id="UP000499080"/>
    </source>
</evidence>
<accession>A0A4Y2KIZ0</accession>
<keyword evidence="7" id="KW-0275">Fatty acid biosynthesis</keyword>
<dbReference type="EMBL" id="BGPR01114570">
    <property type="protein sequence ID" value="GBN01373.1"/>
    <property type="molecule type" value="Genomic_DNA"/>
</dbReference>
<dbReference type="InterPro" id="IPR050091">
    <property type="entry name" value="PKS_NRPS_Biosynth_Enz"/>
</dbReference>
<evidence type="ECO:0000259" key="9">
    <source>
        <dbReference type="Pfam" id="PF21089"/>
    </source>
</evidence>
<keyword evidence="12" id="KW-1185">Reference proteome</keyword>
<name>A0A4Y2KIZ0_ARAVE</name>
<proteinExistence type="predicted"/>
<dbReference type="Proteomes" id="UP000499080">
    <property type="component" value="Unassembled WGS sequence"/>
</dbReference>
<evidence type="ECO:0000256" key="8">
    <source>
        <dbReference type="ARBA" id="ARBA00023268"/>
    </source>
</evidence>
<comment type="caution">
    <text evidence="11">The sequence shown here is derived from an EMBL/GenBank/DDBJ whole genome shotgun (WGS) entry which is preliminary data.</text>
</comment>
<dbReference type="Pfam" id="PF21089">
    <property type="entry name" value="PKS_DH_N"/>
    <property type="match status" value="1"/>
</dbReference>
<evidence type="ECO:0000313" key="10">
    <source>
        <dbReference type="EMBL" id="GBN01352.1"/>
    </source>
</evidence>
<organism evidence="11 12">
    <name type="scientific">Araneus ventricosus</name>
    <name type="common">Orbweaver spider</name>
    <name type="synonym">Epeira ventricosa</name>
    <dbReference type="NCBI Taxonomy" id="182803"/>
    <lineage>
        <taxon>Eukaryota</taxon>
        <taxon>Metazoa</taxon>
        <taxon>Ecdysozoa</taxon>
        <taxon>Arthropoda</taxon>
        <taxon>Chelicerata</taxon>
        <taxon>Arachnida</taxon>
        <taxon>Araneae</taxon>
        <taxon>Araneomorphae</taxon>
        <taxon>Entelegynae</taxon>
        <taxon>Araneoidea</taxon>
        <taxon>Araneidae</taxon>
        <taxon>Araneus</taxon>
    </lineage>
</organism>
<dbReference type="PANTHER" id="PTHR43775">
    <property type="entry name" value="FATTY ACID SYNTHASE"/>
    <property type="match status" value="1"/>
</dbReference>
<evidence type="ECO:0000313" key="11">
    <source>
        <dbReference type="EMBL" id="GBN01373.1"/>
    </source>
</evidence>
<dbReference type="Gene3D" id="3.30.70.3290">
    <property type="match status" value="1"/>
</dbReference>
<evidence type="ECO:0000256" key="5">
    <source>
        <dbReference type="ARBA" id="ARBA00023002"/>
    </source>
</evidence>
<dbReference type="InterPro" id="IPR049552">
    <property type="entry name" value="PKS_DH_N"/>
</dbReference>
<dbReference type="GO" id="GO:0016491">
    <property type="term" value="F:oxidoreductase activity"/>
    <property type="evidence" value="ECO:0007669"/>
    <property type="project" value="UniProtKB-KW"/>
</dbReference>
<reference evidence="11 12" key="1">
    <citation type="journal article" date="2019" name="Sci. Rep.">
        <title>Orb-weaving spider Araneus ventricosus genome elucidates the spidroin gene catalogue.</title>
        <authorList>
            <person name="Kono N."/>
            <person name="Nakamura H."/>
            <person name="Ohtoshi R."/>
            <person name="Moran D.A.P."/>
            <person name="Shinohara A."/>
            <person name="Yoshida Y."/>
            <person name="Fujiwara M."/>
            <person name="Mori M."/>
            <person name="Tomita M."/>
            <person name="Arakawa K."/>
        </authorList>
    </citation>
    <scope>NUCLEOTIDE SEQUENCE [LARGE SCALE GENOMIC DNA]</scope>
</reference>
<dbReference type="GO" id="GO:0006633">
    <property type="term" value="P:fatty acid biosynthetic process"/>
    <property type="evidence" value="ECO:0007669"/>
    <property type="project" value="UniProtKB-KW"/>
</dbReference>
<keyword evidence="8" id="KW-0511">Multifunctional enzyme</keyword>
<evidence type="ECO:0000256" key="7">
    <source>
        <dbReference type="ARBA" id="ARBA00023160"/>
    </source>
</evidence>
<keyword evidence="3" id="KW-0276">Fatty acid metabolism</keyword>
<dbReference type="Gene3D" id="3.10.129.110">
    <property type="entry name" value="Polyketide synthase dehydratase"/>
    <property type="match status" value="1"/>
</dbReference>